<name>A0AA35Y1J1_LACSI</name>
<proteinExistence type="predicted"/>
<evidence type="ECO:0000313" key="2">
    <source>
        <dbReference type="Proteomes" id="UP001177003"/>
    </source>
</evidence>
<accession>A0AA35Y1J1</accession>
<evidence type="ECO:0000313" key="1">
    <source>
        <dbReference type="EMBL" id="CAI9261345.1"/>
    </source>
</evidence>
<dbReference type="Proteomes" id="UP001177003">
    <property type="component" value="Chromosome 0"/>
</dbReference>
<protein>
    <submittedName>
        <fullName evidence="1">Uncharacterized protein</fullName>
    </submittedName>
</protein>
<reference evidence="1" key="1">
    <citation type="submission" date="2023-04" db="EMBL/GenBank/DDBJ databases">
        <authorList>
            <person name="Vijverberg K."/>
            <person name="Xiong W."/>
            <person name="Schranz E."/>
        </authorList>
    </citation>
    <scope>NUCLEOTIDE SEQUENCE</scope>
</reference>
<keyword evidence="2" id="KW-1185">Reference proteome</keyword>
<organism evidence="1 2">
    <name type="scientific">Lactuca saligna</name>
    <name type="common">Willowleaf lettuce</name>
    <dbReference type="NCBI Taxonomy" id="75948"/>
    <lineage>
        <taxon>Eukaryota</taxon>
        <taxon>Viridiplantae</taxon>
        <taxon>Streptophyta</taxon>
        <taxon>Embryophyta</taxon>
        <taxon>Tracheophyta</taxon>
        <taxon>Spermatophyta</taxon>
        <taxon>Magnoliopsida</taxon>
        <taxon>eudicotyledons</taxon>
        <taxon>Gunneridae</taxon>
        <taxon>Pentapetalae</taxon>
        <taxon>asterids</taxon>
        <taxon>campanulids</taxon>
        <taxon>Asterales</taxon>
        <taxon>Asteraceae</taxon>
        <taxon>Cichorioideae</taxon>
        <taxon>Cichorieae</taxon>
        <taxon>Lactucinae</taxon>
        <taxon>Lactuca</taxon>
    </lineage>
</organism>
<dbReference type="EMBL" id="OX465086">
    <property type="protein sequence ID" value="CAI9261345.1"/>
    <property type="molecule type" value="Genomic_DNA"/>
</dbReference>
<gene>
    <name evidence="1" type="ORF">LSALG_LOCUS2135</name>
</gene>
<sequence length="307" mass="33882">MSNFYNYGLPRGKISMHFTNKFPAHISSSLIDLMKLLSAIALSPTPIVQTFTNRKTQIAIRQHLLRCSTYRLSPAGALSVLVAAAPPSLIATIHNRRPLLHRWLLSKNGERHIHTIEVVLSISSFQFLLCLTVIVDVYVSDSLAYTRRYKCLFVKRGHACFLLPTTTQPLFPLRTINDASPPLHTATTPIPSPDAAVGFACGAFVPCSSCIASGIISGFSLNISAPLSLFFFNTHDVPSPTPSSEPAGRILRQCRHRRSLPGPSSTTQLLGESGVNLLEIQKINLNDLLEIQKPSFFQYTLKNYNLN</sequence>
<dbReference type="AlphaFoldDB" id="A0AA35Y1J1"/>